<feature type="region of interest" description="Disordered" evidence="1">
    <location>
        <begin position="1164"/>
        <end position="1260"/>
    </location>
</feature>
<name>A0A388MAS0_CHABU</name>
<gene>
    <name evidence="3" type="ORF">CBR_g52746</name>
</gene>
<dbReference type="GO" id="GO:0007224">
    <property type="term" value="P:smoothened signaling pathway"/>
    <property type="evidence" value="ECO:0007669"/>
    <property type="project" value="TreeGrafter"/>
</dbReference>
<dbReference type="GO" id="GO:0007052">
    <property type="term" value="P:mitotic spindle organization"/>
    <property type="evidence" value="ECO:0007669"/>
    <property type="project" value="TreeGrafter"/>
</dbReference>
<dbReference type="EMBL" id="BFEA01000932">
    <property type="protein sequence ID" value="GBG91667.1"/>
    <property type="molecule type" value="Genomic_DNA"/>
</dbReference>
<dbReference type="Gramene" id="GBG91667">
    <property type="protein sequence ID" value="GBG91667"/>
    <property type="gene ID" value="CBR_g52746"/>
</dbReference>
<feature type="region of interest" description="Disordered" evidence="1">
    <location>
        <begin position="2132"/>
        <end position="2228"/>
    </location>
</feature>
<dbReference type="GO" id="GO:0071539">
    <property type="term" value="P:protein localization to centrosome"/>
    <property type="evidence" value="ECO:0007669"/>
    <property type="project" value="TreeGrafter"/>
</dbReference>
<dbReference type="InterPro" id="IPR026123">
    <property type="entry name" value="STIL"/>
</dbReference>
<accession>A0A388MAS0</accession>
<keyword evidence="4" id="KW-1185">Reference proteome</keyword>
<feature type="compositionally biased region" description="Polar residues" evidence="1">
    <location>
        <begin position="1186"/>
        <end position="1196"/>
    </location>
</feature>
<feature type="compositionally biased region" description="Basic and acidic residues" evidence="1">
    <location>
        <begin position="267"/>
        <end position="280"/>
    </location>
</feature>
<feature type="region of interest" description="Disordered" evidence="1">
    <location>
        <begin position="1712"/>
        <end position="1739"/>
    </location>
</feature>
<feature type="compositionally biased region" description="Basic and acidic residues" evidence="1">
    <location>
        <begin position="1795"/>
        <end position="1808"/>
    </location>
</feature>
<dbReference type="InterPro" id="IPR057731">
    <property type="entry name" value="STIL_N"/>
</dbReference>
<dbReference type="STRING" id="69332.A0A388MAS0"/>
<proteinExistence type="predicted"/>
<protein>
    <recommendedName>
        <fullName evidence="2">STIL N-terminal domain-containing protein</fullName>
    </recommendedName>
</protein>
<feature type="compositionally biased region" description="Low complexity" evidence="1">
    <location>
        <begin position="247"/>
        <end position="263"/>
    </location>
</feature>
<feature type="compositionally biased region" description="Acidic residues" evidence="1">
    <location>
        <begin position="2057"/>
        <end position="2066"/>
    </location>
</feature>
<dbReference type="PANTHER" id="PTHR15128">
    <property type="entry name" value="TAL1 SCL INTERRUPTING LOCUS"/>
    <property type="match status" value="1"/>
</dbReference>
<dbReference type="PANTHER" id="PTHR15128:SF0">
    <property type="entry name" value="SCL-INTERRUPTING LOCUS PROTEIN"/>
    <property type="match status" value="1"/>
</dbReference>
<reference evidence="3 4" key="1">
    <citation type="journal article" date="2018" name="Cell">
        <title>The Chara Genome: Secondary Complexity and Implications for Plant Terrestrialization.</title>
        <authorList>
            <person name="Nishiyama T."/>
            <person name="Sakayama H."/>
            <person name="Vries J.D."/>
            <person name="Buschmann H."/>
            <person name="Saint-Marcoux D."/>
            <person name="Ullrich K.K."/>
            <person name="Haas F.B."/>
            <person name="Vanderstraeten L."/>
            <person name="Becker D."/>
            <person name="Lang D."/>
            <person name="Vosolsobe S."/>
            <person name="Rombauts S."/>
            <person name="Wilhelmsson P.K.I."/>
            <person name="Janitza P."/>
            <person name="Kern R."/>
            <person name="Heyl A."/>
            <person name="Rumpler F."/>
            <person name="Villalobos L.I.A.C."/>
            <person name="Clay J.M."/>
            <person name="Skokan R."/>
            <person name="Toyoda A."/>
            <person name="Suzuki Y."/>
            <person name="Kagoshima H."/>
            <person name="Schijlen E."/>
            <person name="Tajeshwar N."/>
            <person name="Catarino B."/>
            <person name="Hetherington A.J."/>
            <person name="Saltykova A."/>
            <person name="Bonnot C."/>
            <person name="Breuninger H."/>
            <person name="Symeonidi A."/>
            <person name="Radhakrishnan G.V."/>
            <person name="Van Nieuwerburgh F."/>
            <person name="Deforce D."/>
            <person name="Chang C."/>
            <person name="Karol K.G."/>
            <person name="Hedrich R."/>
            <person name="Ulvskov P."/>
            <person name="Glockner G."/>
            <person name="Delwiche C.F."/>
            <person name="Petrasek J."/>
            <person name="Van de Peer Y."/>
            <person name="Friml J."/>
            <person name="Beilby M."/>
            <person name="Dolan L."/>
            <person name="Kohara Y."/>
            <person name="Sugano S."/>
            <person name="Fujiyama A."/>
            <person name="Delaux P.-M."/>
            <person name="Quint M."/>
            <person name="TheiBen G."/>
            <person name="Hagemann M."/>
            <person name="Harholt J."/>
            <person name="Dunand C."/>
            <person name="Zachgo S."/>
            <person name="Langdale J."/>
            <person name="Maumus F."/>
            <person name="Straeten D.V.D."/>
            <person name="Gould S.B."/>
            <person name="Rensing S.A."/>
        </authorList>
    </citation>
    <scope>NUCLEOTIDE SEQUENCE [LARGE SCALE GENOMIC DNA]</scope>
    <source>
        <strain evidence="3 4">S276</strain>
    </source>
</reference>
<feature type="region of interest" description="Disordered" evidence="1">
    <location>
        <begin position="330"/>
        <end position="359"/>
    </location>
</feature>
<feature type="region of interest" description="Disordered" evidence="1">
    <location>
        <begin position="247"/>
        <end position="310"/>
    </location>
</feature>
<feature type="compositionally biased region" description="Polar residues" evidence="1">
    <location>
        <begin position="2369"/>
        <end position="2380"/>
    </location>
</feature>
<feature type="compositionally biased region" description="Polar residues" evidence="1">
    <location>
        <begin position="330"/>
        <end position="355"/>
    </location>
</feature>
<feature type="region of interest" description="Disordered" evidence="1">
    <location>
        <begin position="2317"/>
        <end position="2407"/>
    </location>
</feature>
<sequence>MTRRGPYSTGPSQAWPQCRDQWNRREAECGQRGQRGVGGLGSADYYCQRLAEPSAGLLARTILNKQQTLRANANANRPWQSKWKVHGSGLEFTRNPRVQNGGRGGVGPSRLGKLGTISAGNVEGVGEVDENVVEKMGGCMGISEGLGLSSSMSNSSTTGFGAQQQQRYGPSPRTLSSMAGLFALRRDSSLGQPPAPPQIRKTGVRSAFFNNAGLSVPPRVLASCLPKHSPYVTSTPPTSSYLSQYFSSSTSTASTPGTSVGSTFRIKSAEERQSQQRRGNDSSTSRGEAITAEERQSQQHQQQQQQCRTIGQGQQFEDLPSQRWLNKQIESGLSPSPTWNGSQSKSVRSETSGASPSERVARFSDGWRDVSPHTMGAVASGDDEHTQYCGVAVAAGKDVGETRNCQDVWLEGGRVSATVCGSESLSIAMDRGHVTVGEKAVFQKPTVDRGQMTVPEKSGFEKMAVDYGSAMSREKGHVGREIPQSRGSHRGDGRGSLLLKGCCSGIDCDLKGGVQFPQVYSHLWDRTRNGLSSCISVHDMVPGASIAISALELLAKQSAIWKLDQSRQFRYSVTLLGRWRWIKGRPLGMGKLGGKENVEFAWSESNEADTILSSQVYGDVSEKGVVGTPSWFSMDNMSGVQQRPGNALCGADQKANDDLDILKLLPESFDFDQSVLSSGGGGSRSTLVLVVDGFLPDSLKGLVSSASICGELGDEVQRNLRRKGSTKGLTWRGRDKERDKEQQRWDSVRMPLRVLFERAPGRRIPKSEFDDYEERQRVWEDAKRAWEKHSGAFRQGHAFPLFGTARFIALEGEQHEEEKGRGLIFEDLKRGCSGAAKELAAEQSNWGVEVGEHNIALQIQVLIPDAEVEFIPLLPLRLCNTALGRSLQASHLGYSQQPKMGYVSMDQGRKVLPLVEDDPKSFQLPLVGIWVSGVVNEKDPFVWSCCVRYAVCSKPKNKIMHHQPQMGFLLVLFCKREVGGLGGVGMNQSASPTGISFFECHVARGGEQQPSNISSQKNEFIAYQFTTEVTTAALKNSSKKQSSRHSSPKLGSVCGDAGGALIGRFHPILENGKKACEVESEMKAGAGQKKKAIDETIGAREKVKSVLRKISEKCGMEEVITLPMEDEEDNEGVEEGQAFICGGEKGRHESSRWFALLSDVIAHDSGKGERPSPKGGGGDAIHRCQSGRSPTFSPSLGQMDDPLLSKEGGRGMQLQEPPDEADGVPLHELERGSMQASSPHAEQGEESGAARFRPTSKGEGFHPEVVKAWLQSAETTKLQEEGGEYSTGNRDFRGWQSSCRTSLDSFSFPVLQDQKMEGKETATNMNSLQNAWMGGNRKLEEPCSGLPVEEHNQNPNSPKRLISSPQEGYPFKNPAESKGWVEADNGADKFPSHDARGVKGPKSPTFSRSRSTCDPLGEDLPGTHSGTGMIRKEMIGQNTDLPHQVEGVFLSHAPVTDRGFPADDDDNRGRLLWLRGDAHVTAHRGRLERSSAAAMGSVVHRPKESAQTIYPGSNGMVKPQMPKGSNRGLQYERDTRDMEEGIDIDKKNAVGEGGAMCGSGNSSTAEVDRETGRLRGGGALCSENGAGSSNGEEELAISQKDLVAQHNLLMKMMQKQMELLERCLGTSEPCPSSKVSTATNTSFIWVPRLQLMPSLQEESPPCPSQPYSLSPSANEKAKIDTSVPGYHFDPSLIRHPLAVSQRLSLQLREDQHPVDNWGQDRQGVSPTLGNRGPGGGIDLPGRAVFRVGFGTVNDERDLADGEETGQEWQSGIREKDGDTMGKAVDGDSRGPSAKETPHEGDSLDHRAFAADGTGGDCGTTDGVRSDAAGRAKELAGLSDGDLMFAYQKVGDSAQARKQSDCGATSPRALPNATGGGKAGLAHHPAAVVAAINVGKTEAVLQLEQQSVKGLPVPSSASANPSPGCVEMMAGCDIFRRDPPQPSTDSPAEVLKQCACLPSETIPPEGRDEEIRGGTAENSAYSREVGKHCAMMYTGDGTEKQENGSPHYERDFENSIQNRAGCDPTLRVLKKSIEREVRLHTPMFTDIPRIIDVCFSDSEYDSSSSDEDERRLRRKRGAKVESRSVAQKMKAHAVISIPDNEEYDTEASMLLDDLSLETMKYLKHYGLLHGMRLPSDAPSESRREQDRSQPATMASGTVVRRSAADDRTSSEENGRNRPTQRLRNRIVDAEGDCNVQGPRANTTNPSHPTSISGQTTQHAVSSSSRSSNKMAFTHNREPCASGVLLSPQHSAVAHQPQPMVATVASSSSATTECDALGGDQWARSVADDRLGAGYSTVPSRTETQPTTLPLSSSVRQLAGGTRGDGAVCGDKRSSPGLSVSDRGLHKDANKSRTVLSAQVGSTDDGELWGSHSSEQGIATQRGSRKRTDIESQGDRFQNGCKAQVTLSTDRTSRTEASVVGSSGQARPQFREEACAEFSIYPATSPFGPWYAEEQAIKSLKCTANIGVRNERMEGVGTMADGRERCNDKMQPASGDVAARFEAGHCFPNTEGHAHGRQVKGTASGEDCKNKGRLSGVEDSVFGRQVSFADSYDATVQQDARDPVSPTIGGQQHWVGDCSHDSDITLRDKEALGKMLGGGQDIWPSVSERLLPGQEGTGERESGRQAGDDARSSFEKSSGRQTFILESIRRKKLQKLI</sequence>
<feature type="compositionally biased region" description="Polar residues" evidence="1">
    <location>
        <begin position="2350"/>
        <end position="2360"/>
    </location>
</feature>
<feature type="region of interest" description="Disordered" evidence="1">
    <location>
        <begin position="1341"/>
        <end position="1424"/>
    </location>
</feature>
<feature type="region of interest" description="Disordered" evidence="1">
    <location>
        <begin position="2601"/>
        <end position="2637"/>
    </location>
</feature>
<feature type="compositionally biased region" description="Polar residues" evidence="1">
    <location>
        <begin position="162"/>
        <end position="172"/>
    </location>
</feature>
<feature type="region of interest" description="Disordered" evidence="1">
    <location>
        <begin position="1493"/>
        <end position="1528"/>
    </location>
</feature>
<evidence type="ECO:0000313" key="3">
    <source>
        <dbReference type="EMBL" id="GBG91667.1"/>
    </source>
</evidence>
<feature type="compositionally biased region" description="Basic and acidic residues" evidence="1">
    <location>
        <begin position="1772"/>
        <end position="1788"/>
    </location>
</feature>
<feature type="region of interest" description="Disordered" evidence="1">
    <location>
        <begin position="153"/>
        <end position="172"/>
    </location>
</feature>
<feature type="compositionally biased region" description="Basic and acidic residues" evidence="1">
    <location>
        <begin position="1386"/>
        <end position="1397"/>
    </location>
</feature>
<feature type="domain" description="STIL N-terminal" evidence="2">
    <location>
        <begin position="855"/>
        <end position="976"/>
    </location>
</feature>
<dbReference type="Pfam" id="PF15253">
    <property type="entry name" value="STIL_N"/>
    <property type="match status" value="1"/>
</dbReference>
<feature type="region of interest" description="Disordered" evidence="1">
    <location>
        <begin position="2057"/>
        <end position="2083"/>
    </location>
</feature>
<evidence type="ECO:0000256" key="1">
    <source>
        <dbReference type="SAM" id="MobiDB-lite"/>
    </source>
</evidence>
<dbReference type="OrthoDB" id="76173at2759"/>
<feature type="region of interest" description="Disordered" evidence="1">
    <location>
        <begin position="92"/>
        <end position="112"/>
    </location>
</feature>
<evidence type="ECO:0000313" key="4">
    <source>
        <dbReference type="Proteomes" id="UP000265515"/>
    </source>
</evidence>
<feature type="compositionally biased region" description="Polar residues" evidence="1">
    <location>
        <begin position="2198"/>
        <end position="2228"/>
    </location>
</feature>
<dbReference type="GO" id="GO:0005815">
    <property type="term" value="C:microtubule organizing center"/>
    <property type="evidence" value="ECO:0007669"/>
    <property type="project" value="TreeGrafter"/>
</dbReference>
<feature type="region of interest" description="Disordered" evidence="1">
    <location>
        <begin position="1755"/>
        <end position="1821"/>
    </location>
</feature>
<dbReference type="GO" id="GO:0031023">
    <property type="term" value="P:microtubule organizing center organization"/>
    <property type="evidence" value="ECO:0007669"/>
    <property type="project" value="TreeGrafter"/>
</dbReference>
<dbReference type="Proteomes" id="UP000265515">
    <property type="component" value="Unassembled WGS sequence"/>
</dbReference>
<evidence type="ECO:0000259" key="2">
    <source>
        <dbReference type="Pfam" id="PF15253"/>
    </source>
</evidence>
<feature type="compositionally biased region" description="Basic and acidic residues" evidence="1">
    <location>
        <begin position="2615"/>
        <end position="2636"/>
    </location>
</feature>
<feature type="compositionally biased region" description="Basic and acidic residues" evidence="1">
    <location>
        <begin position="2161"/>
        <end position="2174"/>
    </location>
</feature>
<organism evidence="3 4">
    <name type="scientific">Chara braunii</name>
    <name type="common">Braun's stonewort</name>
    <dbReference type="NCBI Taxonomy" id="69332"/>
    <lineage>
        <taxon>Eukaryota</taxon>
        <taxon>Viridiplantae</taxon>
        <taxon>Streptophyta</taxon>
        <taxon>Charophyceae</taxon>
        <taxon>Charales</taxon>
        <taxon>Characeae</taxon>
        <taxon>Chara</taxon>
    </lineage>
</organism>
<comment type="caution">
    <text evidence="3">The sequence shown here is derived from an EMBL/GenBank/DDBJ whole genome shotgun (WGS) entry which is preliminary data.</text>
</comment>
<feature type="compositionally biased region" description="Low complexity" evidence="1">
    <location>
        <begin position="298"/>
        <end position="310"/>
    </location>
</feature>